<dbReference type="AlphaFoldDB" id="E1Z249"/>
<dbReference type="EMBL" id="GL433835">
    <property type="protein sequence ID" value="EFN59601.1"/>
    <property type="molecule type" value="Genomic_DNA"/>
</dbReference>
<dbReference type="Gene3D" id="2.40.40.50">
    <property type="entry name" value="Ubiquitin fusion degradation protein UFD1, N-terminal domain"/>
    <property type="match status" value="1"/>
</dbReference>
<accession>E1Z249</accession>
<keyword evidence="3" id="KW-0175">Coiled coil</keyword>
<dbReference type="CDD" id="cd01767">
    <property type="entry name" value="UBX"/>
    <property type="match status" value="1"/>
</dbReference>
<dbReference type="OrthoDB" id="422728at2759"/>
<evidence type="ECO:0000256" key="4">
    <source>
        <dbReference type="SAM" id="MobiDB-lite"/>
    </source>
</evidence>
<organism evidence="7">
    <name type="scientific">Chlorella variabilis</name>
    <name type="common">Green alga</name>
    <dbReference type="NCBI Taxonomy" id="554065"/>
    <lineage>
        <taxon>Eukaryota</taxon>
        <taxon>Viridiplantae</taxon>
        <taxon>Chlorophyta</taxon>
        <taxon>core chlorophytes</taxon>
        <taxon>Trebouxiophyceae</taxon>
        <taxon>Chlorellales</taxon>
        <taxon>Chlorellaceae</taxon>
        <taxon>Chlorella clade</taxon>
        <taxon>Chlorella</taxon>
    </lineage>
</organism>
<reference evidence="6 7" key="1">
    <citation type="journal article" date="2010" name="Plant Cell">
        <title>The Chlorella variabilis NC64A genome reveals adaptation to photosymbiosis, coevolution with viruses, and cryptic sex.</title>
        <authorList>
            <person name="Blanc G."/>
            <person name="Duncan G."/>
            <person name="Agarkova I."/>
            <person name="Borodovsky M."/>
            <person name="Gurnon J."/>
            <person name="Kuo A."/>
            <person name="Lindquist E."/>
            <person name="Lucas S."/>
            <person name="Pangilinan J."/>
            <person name="Polle J."/>
            <person name="Salamov A."/>
            <person name="Terry A."/>
            <person name="Yamada T."/>
            <person name="Dunigan D.D."/>
            <person name="Grigoriev I.V."/>
            <person name="Claverie J.M."/>
            <person name="Van Etten J.L."/>
        </authorList>
    </citation>
    <scope>NUCLEOTIDE SEQUENCE [LARGE SCALE GENOMIC DNA]</scope>
    <source>
        <strain evidence="6 7">NC64A</strain>
    </source>
</reference>
<evidence type="ECO:0000256" key="1">
    <source>
        <dbReference type="ARBA" id="ARBA00006043"/>
    </source>
</evidence>
<dbReference type="PROSITE" id="PS50033">
    <property type="entry name" value="UBX"/>
    <property type="match status" value="1"/>
</dbReference>
<dbReference type="InterPro" id="IPR055417">
    <property type="entry name" value="UFD1_N1"/>
</dbReference>
<dbReference type="RefSeq" id="XP_005851703.1">
    <property type="nucleotide sequence ID" value="XM_005851641.1"/>
</dbReference>
<dbReference type="PANTHER" id="PTHR12555:SF13">
    <property type="entry name" value="UBIQUITIN RECOGNITION FACTOR IN ER-ASSOCIATED DEGRADATION PROTEIN 1"/>
    <property type="match status" value="1"/>
</dbReference>
<dbReference type="InterPro" id="IPR001012">
    <property type="entry name" value="UBX_dom"/>
</dbReference>
<keyword evidence="2" id="KW-0833">Ubl conjugation pathway</keyword>
<comment type="similarity">
    <text evidence="1">Belongs to the UFD1 family.</text>
</comment>
<dbReference type="Pfam" id="PF00789">
    <property type="entry name" value="UBX"/>
    <property type="match status" value="1"/>
</dbReference>
<dbReference type="InterPro" id="IPR029071">
    <property type="entry name" value="Ubiquitin-like_domsf"/>
</dbReference>
<evidence type="ECO:0000256" key="3">
    <source>
        <dbReference type="SAM" id="Coils"/>
    </source>
</evidence>
<keyword evidence="7" id="KW-1185">Reference proteome</keyword>
<dbReference type="InterPro" id="IPR004854">
    <property type="entry name" value="Ufd1-like"/>
</dbReference>
<dbReference type="GO" id="GO:0034098">
    <property type="term" value="C:VCP-NPL4-UFD1 AAA ATPase complex"/>
    <property type="evidence" value="ECO:0007669"/>
    <property type="project" value="TreeGrafter"/>
</dbReference>
<feature type="region of interest" description="Disordered" evidence="4">
    <location>
        <begin position="1"/>
        <end position="51"/>
    </location>
</feature>
<evidence type="ECO:0000313" key="6">
    <source>
        <dbReference type="EMBL" id="EFN59601.1"/>
    </source>
</evidence>
<dbReference type="Proteomes" id="UP000008141">
    <property type="component" value="Unassembled WGS sequence"/>
</dbReference>
<dbReference type="eggNOG" id="KOG1816">
    <property type="taxonomic scope" value="Eukaryota"/>
</dbReference>
<dbReference type="SMART" id="SM00166">
    <property type="entry name" value="UBX"/>
    <property type="match status" value="1"/>
</dbReference>
<evidence type="ECO:0000256" key="2">
    <source>
        <dbReference type="ARBA" id="ARBA00022786"/>
    </source>
</evidence>
<dbReference type="GO" id="GO:0006511">
    <property type="term" value="P:ubiquitin-dependent protein catabolic process"/>
    <property type="evidence" value="ECO:0007669"/>
    <property type="project" value="InterPro"/>
</dbReference>
<feature type="domain" description="UBX" evidence="5">
    <location>
        <begin position="338"/>
        <end position="420"/>
    </location>
</feature>
<protein>
    <recommendedName>
        <fullName evidence="5">UBX domain-containing protein</fullName>
    </recommendedName>
</protein>
<dbReference type="STRING" id="554065.E1Z249"/>
<dbReference type="InParanoid" id="E1Z249"/>
<dbReference type="GeneID" id="17359302"/>
<dbReference type="OMA" id="MSHGFHE"/>
<dbReference type="GO" id="GO:0031593">
    <property type="term" value="F:polyubiquitin modification-dependent protein binding"/>
    <property type="evidence" value="ECO:0007669"/>
    <property type="project" value="TreeGrafter"/>
</dbReference>
<dbReference type="KEGG" id="cvr:CHLNCDRAFT_56460"/>
<dbReference type="Gene3D" id="3.10.20.90">
    <property type="entry name" value="Phosphatidylinositol 3-kinase Catalytic Subunit, Chain A, domain 1"/>
    <property type="match status" value="1"/>
</dbReference>
<name>E1Z249_CHLVA</name>
<dbReference type="SUPFAM" id="SSF54236">
    <property type="entry name" value="Ubiquitin-like"/>
    <property type="match status" value="1"/>
</dbReference>
<dbReference type="Pfam" id="PF24842">
    <property type="entry name" value="UFD1_N2"/>
    <property type="match status" value="1"/>
</dbReference>
<dbReference type="Gene3D" id="3.10.330.10">
    <property type="match status" value="1"/>
</dbReference>
<dbReference type="eggNOG" id="KOG1363">
    <property type="taxonomic scope" value="Eukaryota"/>
</dbReference>
<feature type="compositionally biased region" description="Basic and acidic residues" evidence="4">
    <location>
        <begin position="13"/>
        <end position="51"/>
    </location>
</feature>
<dbReference type="GO" id="GO:0036503">
    <property type="term" value="P:ERAD pathway"/>
    <property type="evidence" value="ECO:0007669"/>
    <property type="project" value="TreeGrafter"/>
</dbReference>
<dbReference type="Pfam" id="PF03152">
    <property type="entry name" value="UFD1_N1"/>
    <property type="match status" value="1"/>
</dbReference>
<evidence type="ECO:0000313" key="7">
    <source>
        <dbReference type="Proteomes" id="UP000008141"/>
    </source>
</evidence>
<dbReference type="InterPro" id="IPR055418">
    <property type="entry name" value="UFD1_N2"/>
</dbReference>
<feature type="coiled-coil region" evidence="3">
    <location>
        <begin position="286"/>
        <end position="315"/>
    </location>
</feature>
<dbReference type="PANTHER" id="PTHR12555">
    <property type="entry name" value="UBIQUITIN FUSION DEGRADATON PROTEIN 1"/>
    <property type="match status" value="1"/>
</dbReference>
<gene>
    <name evidence="6" type="ORF">CHLNCDRAFT_56460</name>
</gene>
<evidence type="ECO:0000259" key="5">
    <source>
        <dbReference type="PROSITE" id="PS50033"/>
    </source>
</evidence>
<sequence length="441" mass="48054">MALSQGDLLRSQKKLDERGKQNLERARQKAEKERLVAERAAARQAAREEEARQKRLAQLAAEEEERRQHAEEVEANLGVFFRAELVAVPAPESIAADKGIKRAADKILLPPSAGASLMSQDAYKNGPMFFQLTNAAGNRTHAGLLEFSAAEGFVALPRKVICSLWGPDATEEHCVGRLRVAYRRLPKGERAVFQPRSASFQQEVGEDIRGVLEGALLQHSCLTRGDWLAVPHGGQRYDLRICDLHPEAAVSVIDTDLEAEINPSIETEERIREEYEAATRRAAEAALAAAAAVAEAEAEAAAQEEERLRREALRRAKEAALPAEPSPGAAEPCAACLFRFPDGSRHSRRFPLDSPLQLLFDFVDSKGASGMLPGRYSLVTQYPRRVFLPSLAEAGAEAAAAERQLTLHSAGLTGPREVLFLEQQHQLQQQPGIGDAAGGGS</sequence>
<proteinExistence type="inferred from homology"/>
<dbReference type="InterPro" id="IPR042299">
    <property type="entry name" value="Ufd1-like_Nn"/>
</dbReference>